<dbReference type="Pfam" id="PF03959">
    <property type="entry name" value="FSH1"/>
    <property type="match status" value="1"/>
</dbReference>
<dbReference type="InterPro" id="IPR050593">
    <property type="entry name" value="LovG"/>
</dbReference>
<dbReference type="Proteomes" id="UP000001798">
    <property type="component" value="Chromosome 11"/>
</dbReference>
<name>A0A384JXH3_BOTFB</name>
<dbReference type="AlphaFoldDB" id="A0A384JXH3"/>
<reference evidence="3 4" key="1">
    <citation type="journal article" date="2011" name="PLoS Genet.">
        <title>Genomic analysis of the necrotrophic fungal pathogens Sclerotinia sclerotiorum and Botrytis cinerea.</title>
        <authorList>
            <person name="Amselem J."/>
            <person name="Cuomo C.A."/>
            <person name="van Kan J.A."/>
            <person name="Viaud M."/>
            <person name="Benito E.P."/>
            <person name="Couloux A."/>
            <person name="Coutinho P.M."/>
            <person name="de Vries R.P."/>
            <person name="Dyer P.S."/>
            <person name="Fillinger S."/>
            <person name="Fournier E."/>
            <person name="Gout L."/>
            <person name="Hahn M."/>
            <person name="Kohn L."/>
            <person name="Lapalu N."/>
            <person name="Plummer K.M."/>
            <person name="Pradier J.M."/>
            <person name="Quevillon E."/>
            <person name="Sharon A."/>
            <person name="Simon A."/>
            <person name="ten Have A."/>
            <person name="Tudzynski B."/>
            <person name="Tudzynski P."/>
            <person name="Wincker P."/>
            <person name="Andrew M."/>
            <person name="Anthouard V."/>
            <person name="Beever R.E."/>
            <person name="Beffa R."/>
            <person name="Benoit I."/>
            <person name="Bouzid O."/>
            <person name="Brault B."/>
            <person name="Chen Z."/>
            <person name="Choquer M."/>
            <person name="Collemare J."/>
            <person name="Cotton P."/>
            <person name="Danchin E.G."/>
            <person name="Da Silva C."/>
            <person name="Gautier A."/>
            <person name="Giraud C."/>
            <person name="Giraud T."/>
            <person name="Gonzalez C."/>
            <person name="Grossetete S."/>
            <person name="Guldener U."/>
            <person name="Henrissat B."/>
            <person name="Howlett B.J."/>
            <person name="Kodira C."/>
            <person name="Kretschmer M."/>
            <person name="Lappartient A."/>
            <person name="Leroch M."/>
            <person name="Levis C."/>
            <person name="Mauceli E."/>
            <person name="Neuveglise C."/>
            <person name="Oeser B."/>
            <person name="Pearson M."/>
            <person name="Poulain J."/>
            <person name="Poussereau N."/>
            <person name="Quesneville H."/>
            <person name="Rascle C."/>
            <person name="Schumacher J."/>
            <person name="Segurens B."/>
            <person name="Sexton A."/>
            <person name="Silva E."/>
            <person name="Sirven C."/>
            <person name="Soanes D.M."/>
            <person name="Talbot N.J."/>
            <person name="Templeton M."/>
            <person name="Yandava C."/>
            <person name="Yarden O."/>
            <person name="Zeng Q."/>
            <person name="Rollins J.A."/>
            <person name="Lebrun M.H."/>
            <person name="Dickman M."/>
        </authorList>
    </citation>
    <scope>NUCLEOTIDE SEQUENCE [LARGE SCALE GENOMIC DNA]</scope>
    <source>
        <strain evidence="3 4">B05.10</strain>
    </source>
</reference>
<evidence type="ECO:0000313" key="4">
    <source>
        <dbReference type="Proteomes" id="UP000001798"/>
    </source>
</evidence>
<evidence type="ECO:0000259" key="2">
    <source>
        <dbReference type="Pfam" id="PF03959"/>
    </source>
</evidence>
<accession>A0A384JXH3</accession>
<dbReference type="GO" id="GO:0005634">
    <property type="term" value="C:nucleus"/>
    <property type="evidence" value="ECO:0007669"/>
    <property type="project" value="TreeGrafter"/>
</dbReference>
<keyword evidence="4" id="KW-1185">Reference proteome</keyword>
<dbReference type="GO" id="GO:0005737">
    <property type="term" value="C:cytoplasm"/>
    <property type="evidence" value="ECO:0007669"/>
    <property type="project" value="TreeGrafter"/>
</dbReference>
<dbReference type="EMBL" id="CP009815">
    <property type="protein sequence ID" value="ATZ54957.1"/>
    <property type="molecule type" value="Genomic_DNA"/>
</dbReference>
<dbReference type="GO" id="GO:0016787">
    <property type="term" value="F:hydrolase activity"/>
    <property type="evidence" value="ECO:0007669"/>
    <property type="project" value="UniProtKB-KW"/>
</dbReference>
<dbReference type="OrthoDB" id="2094269at2759"/>
<dbReference type="PANTHER" id="PTHR48070:SF4">
    <property type="entry name" value="ESTERASE ALNB"/>
    <property type="match status" value="1"/>
</dbReference>
<feature type="domain" description="Serine hydrolase" evidence="2">
    <location>
        <begin position="2"/>
        <end position="240"/>
    </location>
</feature>
<reference evidence="3 4" key="3">
    <citation type="journal article" date="2017" name="Mol. Plant Pathol.">
        <title>A gapless genome sequence of the fungus Botrytis cinerea.</title>
        <authorList>
            <person name="Van Kan J.A."/>
            <person name="Stassen J.H."/>
            <person name="Mosbach A."/>
            <person name="Van Der Lee T.A."/>
            <person name="Faino L."/>
            <person name="Farmer A.D."/>
            <person name="Papasotiriou D.G."/>
            <person name="Zhou S."/>
            <person name="Seidl M.F."/>
            <person name="Cottam E."/>
            <person name="Edel D."/>
            <person name="Hahn M."/>
            <person name="Schwartz D.C."/>
            <person name="Dietrich R.A."/>
            <person name="Widdison S."/>
            <person name="Scalliet G."/>
        </authorList>
    </citation>
    <scope>NUCLEOTIDE SEQUENCE [LARGE SCALE GENOMIC DNA]</scope>
    <source>
        <strain evidence="3 4">B05.10</strain>
    </source>
</reference>
<dbReference type="GO" id="GO:0019748">
    <property type="term" value="P:secondary metabolic process"/>
    <property type="evidence" value="ECO:0007669"/>
    <property type="project" value="TreeGrafter"/>
</dbReference>
<dbReference type="Gene3D" id="3.40.50.1820">
    <property type="entry name" value="alpha/beta hydrolase"/>
    <property type="match status" value="1"/>
</dbReference>
<dbReference type="InterPro" id="IPR005645">
    <property type="entry name" value="FSH-like_dom"/>
</dbReference>
<reference evidence="3 4" key="2">
    <citation type="journal article" date="2012" name="Eukaryot. Cell">
        <title>Genome update of Botrytis cinerea strains B05.10 and T4.</title>
        <authorList>
            <person name="Staats M."/>
            <person name="van Kan J.A."/>
        </authorList>
    </citation>
    <scope>NUCLEOTIDE SEQUENCE [LARGE SCALE GENOMIC DNA]</scope>
    <source>
        <strain evidence="3 4">B05.10</strain>
    </source>
</reference>
<dbReference type="KEGG" id="bfu:BCIN_11g02690"/>
<dbReference type="InterPro" id="IPR029058">
    <property type="entry name" value="AB_hydrolase_fold"/>
</dbReference>
<gene>
    <name evidence="3" type="ORF">BCIN_11g02690</name>
</gene>
<evidence type="ECO:0000256" key="1">
    <source>
        <dbReference type="ARBA" id="ARBA00022801"/>
    </source>
</evidence>
<dbReference type="PANTHER" id="PTHR48070">
    <property type="entry name" value="ESTERASE OVCA2"/>
    <property type="match status" value="1"/>
</dbReference>
<dbReference type="RefSeq" id="XP_024551711.1">
    <property type="nucleotide sequence ID" value="XM_024695909.1"/>
</dbReference>
<keyword evidence="1" id="KW-0378">Hydrolase</keyword>
<dbReference type="VEuPathDB" id="FungiDB:Bcin11g02690"/>
<sequence length="261" mass="28637">MRFLCLHGIGTGKAILEAQLFMIRRQLPGHEFVFFQGDVETPPAPGVEMFFPGPYYSYFTVPSPDAVLAAIDRLEDFIDLQGPFDGILGFSQGAALAASYLLHDSTRQHPRDDFRCAVFFCAIQCWDLDSPGFTLSYDGKCRSLGGPSSPPKVVCSTDDITSVFGAAYHPLLKGNWDSETELLWPFGRSPLRWSPLGRIDIPSLHVIGSKDIYRGESTVLTTFCTAANAHVVETSGGHEISRDPAMVRNVSNFLQTAPSLV</sequence>
<dbReference type="SUPFAM" id="SSF53474">
    <property type="entry name" value="alpha/beta-Hydrolases"/>
    <property type="match status" value="1"/>
</dbReference>
<protein>
    <recommendedName>
        <fullName evidence="2">Serine hydrolase domain-containing protein</fullName>
    </recommendedName>
</protein>
<dbReference type="GeneID" id="36394637"/>
<evidence type="ECO:0000313" key="3">
    <source>
        <dbReference type="EMBL" id="ATZ54957.1"/>
    </source>
</evidence>
<organism evidence="3 4">
    <name type="scientific">Botryotinia fuckeliana (strain B05.10)</name>
    <name type="common">Noble rot fungus</name>
    <name type="synonym">Botrytis cinerea</name>
    <dbReference type="NCBI Taxonomy" id="332648"/>
    <lineage>
        <taxon>Eukaryota</taxon>
        <taxon>Fungi</taxon>
        <taxon>Dikarya</taxon>
        <taxon>Ascomycota</taxon>
        <taxon>Pezizomycotina</taxon>
        <taxon>Leotiomycetes</taxon>
        <taxon>Helotiales</taxon>
        <taxon>Sclerotiniaceae</taxon>
        <taxon>Botrytis</taxon>
    </lineage>
</organism>
<proteinExistence type="predicted"/>